<dbReference type="EMBL" id="CP034015">
    <property type="protein sequence ID" value="AZG73019.1"/>
    <property type="molecule type" value="Genomic_DNA"/>
</dbReference>
<name>A0A3G8LTW7_9GAMM</name>
<dbReference type="GO" id="GO:0016787">
    <property type="term" value="F:hydrolase activity"/>
    <property type="evidence" value="ECO:0007669"/>
    <property type="project" value="UniProtKB-KW"/>
</dbReference>
<organism evidence="4 5">
    <name type="scientific">Shewanella livingstonensis</name>
    <dbReference type="NCBI Taxonomy" id="150120"/>
    <lineage>
        <taxon>Bacteria</taxon>
        <taxon>Pseudomonadati</taxon>
        <taxon>Pseudomonadota</taxon>
        <taxon>Gammaproteobacteria</taxon>
        <taxon>Alteromonadales</taxon>
        <taxon>Shewanellaceae</taxon>
        <taxon>Shewanella</taxon>
    </lineage>
</organism>
<dbReference type="CDD" id="cd02883">
    <property type="entry name" value="NUDIX_Hydrolase"/>
    <property type="match status" value="1"/>
</dbReference>
<dbReference type="OrthoDB" id="9791228at2"/>
<dbReference type="Pfam" id="PF00293">
    <property type="entry name" value="NUDIX"/>
    <property type="match status" value="1"/>
</dbReference>
<dbReference type="KEGG" id="slj:EGC82_09745"/>
<dbReference type="PROSITE" id="PS51462">
    <property type="entry name" value="NUDIX"/>
    <property type="match status" value="1"/>
</dbReference>
<evidence type="ECO:0000256" key="2">
    <source>
        <dbReference type="ARBA" id="ARBA00022801"/>
    </source>
</evidence>
<protein>
    <submittedName>
        <fullName evidence="4">NUDIX domain-containing protein</fullName>
    </submittedName>
</protein>
<dbReference type="PRINTS" id="PR00502">
    <property type="entry name" value="NUDIXFAMILY"/>
</dbReference>
<evidence type="ECO:0000256" key="1">
    <source>
        <dbReference type="ARBA" id="ARBA00001946"/>
    </source>
</evidence>
<dbReference type="PANTHER" id="PTHR43046:SF2">
    <property type="entry name" value="8-OXO-DGTP DIPHOSPHATASE-RELATED"/>
    <property type="match status" value="1"/>
</dbReference>
<dbReference type="InterPro" id="IPR020476">
    <property type="entry name" value="Nudix_hydrolase"/>
</dbReference>
<evidence type="ECO:0000259" key="3">
    <source>
        <dbReference type="PROSITE" id="PS51462"/>
    </source>
</evidence>
<reference evidence="5" key="1">
    <citation type="submission" date="2018-11" db="EMBL/GenBank/DDBJ databases">
        <title>Shewanella sp. M2.</title>
        <authorList>
            <person name="Hwang Y.J."/>
            <person name="Hwang C.Y."/>
        </authorList>
    </citation>
    <scope>NUCLEOTIDE SEQUENCE [LARGE SCALE GENOMIC DNA]</scope>
    <source>
        <strain evidence="5">LMG 19866</strain>
    </source>
</reference>
<dbReference type="InterPro" id="IPR000086">
    <property type="entry name" value="NUDIX_hydrolase_dom"/>
</dbReference>
<comment type="cofactor">
    <cofactor evidence="1">
        <name>Mg(2+)</name>
        <dbReference type="ChEBI" id="CHEBI:18420"/>
    </cofactor>
</comment>
<dbReference type="AlphaFoldDB" id="A0A3G8LTW7"/>
<sequence length="134" mass="14931">MAFNDLFRLSSHAVITNEDGQVLLLKANYGDKHWGLPGGGLDPNETIHQALQRECIEELGCEVDVQYLSGVYFHSAYQSQAFIFRCELPESAQIMLSDEHSDYAYFAVADLSAVQQQRINDCLAFSGVVYSAAF</sequence>
<dbReference type="InterPro" id="IPR015797">
    <property type="entry name" value="NUDIX_hydrolase-like_dom_sf"/>
</dbReference>
<dbReference type="SUPFAM" id="SSF55811">
    <property type="entry name" value="Nudix"/>
    <property type="match status" value="1"/>
</dbReference>
<keyword evidence="2" id="KW-0378">Hydrolase</keyword>
<feature type="domain" description="Nudix hydrolase" evidence="3">
    <location>
        <begin position="6"/>
        <end position="134"/>
    </location>
</feature>
<proteinExistence type="predicted"/>
<dbReference type="Gene3D" id="3.90.79.10">
    <property type="entry name" value="Nucleoside Triphosphate Pyrophosphohydrolase"/>
    <property type="match status" value="1"/>
</dbReference>
<evidence type="ECO:0000313" key="4">
    <source>
        <dbReference type="EMBL" id="AZG73019.1"/>
    </source>
</evidence>
<dbReference type="PANTHER" id="PTHR43046">
    <property type="entry name" value="GDP-MANNOSE MANNOSYL HYDROLASE"/>
    <property type="match status" value="1"/>
</dbReference>
<keyword evidence="5" id="KW-1185">Reference proteome</keyword>
<dbReference type="Proteomes" id="UP000278035">
    <property type="component" value="Chromosome"/>
</dbReference>
<gene>
    <name evidence="4" type="ORF">EGC82_09745</name>
</gene>
<dbReference type="RefSeq" id="WP_124730581.1">
    <property type="nucleotide sequence ID" value="NZ_CBCSKC010000027.1"/>
</dbReference>
<evidence type="ECO:0000313" key="5">
    <source>
        <dbReference type="Proteomes" id="UP000278035"/>
    </source>
</evidence>
<accession>A0A3G8LTW7</accession>